<dbReference type="Gene3D" id="3.30.700.10">
    <property type="entry name" value="Glycoprotein, Type 4 Pilin"/>
    <property type="match status" value="1"/>
</dbReference>
<evidence type="ECO:0008006" key="3">
    <source>
        <dbReference type="Google" id="ProtNLM"/>
    </source>
</evidence>
<evidence type="ECO:0000256" key="1">
    <source>
        <dbReference type="SAM" id="Phobius"/>
    </source>
</evidence>
<dbReference type="AlphaFoldDB" id="A0A644ZWB5"/>
<proteinExistence type="predicted"/>
<keyword evidence="1" id="KW-0472">Membrane</keyword>
<dbReference type="PANTHER" id="PTHR30093">
    <property type="entry name" value="GENERAL SECRETION PATHWAY PROTEIN G"/>
    <property type="match status" value="1"/>
</dbReference>
<protein>
    <recommendedName>
        <fullName evidence="3">Type II secretion system protein G</fullName>
    </recommendedName>
</protein>
<comment type="caution">
    <text evidence="2">The sequence shown here is derived from an EMBL/GenBank/DDBJ whole genome shotgun (WGS) entry which is preliminary data.</text>
</comment>
<keyword evidence="1" id="KW-0812">Transmembrane</keyword>
<dbReference type="InterPro" id="IPR045584">
    <property type="entry name" value="Pilin-like"/>
</dbReference>
<dbReference type="SUPFAM" id="SSF54523">
    <property type="entry name" value="Pili subunits"/>
    <property type="match status" value="1"/>
</dbReference>
<dbReference type="EMBL" id="VSSQ01009514">
    <property type="protein sequence ID" value="MPM41854.1"/>
    <property type="molecule type" value="Genomic_DNA"/>
</dbReference>
<dbReference type="NCBIfam" id="TIGR02532">
    <property type="entry name" value="IV_pilin_GFxxxE"/>
    <property type="match status" value="1"/>
</dbReference>
<dbReference type="InterPro" id="IPR012902">
    <property type="entry name" value="N_methyl_site"/>
</dbReference>
<dbReference type="PANTHER" id="PTHR30093:SF2">
    <property type="entry name" value="TYPE II SECRETION SYSTEM PROTEIN H"/>
    <property type="match status" value="1"/>
</dbReference>
<evidence type="ECO:0000313" key="2">
    <source>
        <dbReference type="EMBL" id="MPM41854.1"/>
    </source>
</evidence>
<organism evidence="2">
    <name type="scientific">bioreactor metagenome</name>
    <dbReference type="NCBI Taxonomy" id="1076179"/>
    <lineage>
        <taxon>unclassified sequences</taxon>
        <taxon>metagenomes</taxon>
        <taxon>ecological metagenomes</taxon>
    </lineage>
</organism>
<reference evidence="2" key="1">
    <citation type="submission" date="2019-08" db="EMBL/GenBank/DDBJ databases">
        <authorList>
            <person name="Kucharzyk K."/>
            <person name="Murdoch R.W."/>
            <person name="Higgins S."/>
            <person name="Loffler F."/>
        </authorList>
    </citation>
    <scope>NUCLEOTIDE SEQUENCE</scope>
</reference>
<accession>A0A644ZWB5</accession>
<feature type="transmembrane region" description="Helical" evidence="1">
    <location>
        <begin position="12"/>
        <end position="35"/>
    </location>
</feature>
<sequence>MKKRKTEKRAAFTLVELLVVIVVLAVFAVLLHPLVAASQDDAQVAVCAANLKQLSQMAASYADHWEGYYPHSRITYPKVGKNGADPNENMHWWHQIAPELELLKTSPDLAVDSIMRCPAVSQINFGDEWRYYQVNYSMSEAFWEPVKLSRIANASEVYVFADGNLNPMQNNKFTRDTFNPTTARPNFQAHDGGCNVVSADGSVRRIPPAELNANFDLKYQ</sequence>
<keyword evidence="1" id="KW-1133">Transmembrane helix</keyword>
<dbReference type="Pfam" id="PF07963">
    <property type="entry name" value="N_methyl"/>
    <property type="match status" value="1"/>
</dbReference>
<name>A0A644ZWB5_9ZZZZ</name>
<gene>
    <name evidence="2" type="ORF">SDC9_88514</name>
</gene>